<evidence type="ECO:0008006" key="3">
    <source>
        <dbReference type="Google" id="ProtNLM"/>
    </source>
</evidence>
<evidence type="ECO:0000313" key="2">
    <source>
        <dbReference type="Proteomes" id="UP000285575"/>
    </source>
</evidence>
<dbReference type="Proteomes" id="UP000285575">
    <property type="component" value="Unassembled WGS sequence"/>
</dbReference>
<comment type="caution">
    <text evidence="1">The sequence shown here is derived from an EMBL/GenBank/DDBJ whole genome shotgun (WGS) entry which is preliminary data.</text>
</comment>
<name>A0A437RHH3_9BURK</name>
<organism evidence="1 2">
    <name type="scientific">Rubrivivax rivuli</name>
    <dbReference type="NCBI Taxonomy" id="1862385"/>
    <lineage>
        <taxon>Bacteria</taxon>
        <taxon>Pseudomonadati</taxon>
        <taxon>Pseudomonadota</taxon>
        <taxon>Betaproteobacteria</taxon>
        <taxon>Burkholderiales</taxon>
        <taxon>Sphaerotilaceae</taxon>
        <taxon>Rubrivivax</taxon>
    </lineage>
</organism>
<dbReference type="AlphaFoldDB" id="A0A437RHH3"/>
<accession>A0A437RHH3</accession>
<proteinExistence type="predicted"/>
<dbReference type="Pfam" id="PF09684">
    <property type="entry name" value="Tail_P2_I"/>
    <property type="match status" value="1"/>
</dbReference>
<dbReference type="OrthoDB" id="370073at2"/>
<sequence>MKLPRAPAAGLRLATPRAWQRCAFEACALVDDGVELMWQAWPAGTAAAPAPDAALVTTGLAYDRLGRALRATATGLETLPLAEQAPALTIAAPPRWTPLPHTPLAGCGAGAPADAPAPAAPGALATAAPDLLWVAEPSAARVWRYDLWARRYLGFHTLPGAPVALCSASDDAVLALLRATDGSGGLALLRACNPPQILPWPATLREPSALARAADGRLWALLAGGTPQARVVALGSLPALAEGLSFAAPGARALALGAALRDTPANAQQGQPAERLFAATAPGAPWPVFTLDGAADRPVIAPGWDGGAIATAPDGRVGHVAQVQGQPELRFAAPTRLARATQGRVLSFRFDSEQPGAAWGRVWLEACIAPNTQLRLRCLVTDDDSPAFSEAPRTPPANFAAAPADDGHHPPLPELDVLLALHEQPSRPCIASPASGLRPGRAGWRPARPGHQWLQSWVGHGGPAFEGNERSLGRYLWLEVELLGDGLRSPVLRAVEVEQPGHAWLQQLPALFSREAQAANFLRRYLAGPADLLGDLGLDAATRHHLLAPGHAPAEMLGWLAALLGLALQPAWGERARRELIAEAGAMAPRHGTPEVLRRIVEILAGVPVLLLEDFRLRHPGVVGGTASPAVSSALGGGLRLGAALLPPAEATGAVVETVETGAWRFTLLLQGEVGSALQAMLVDAVERFKPAHTAFRLCALESGLRVGRGLHLDVAALVGPDSGLPLPVLGGTRLGRDAVLGRSAGEAGGGAAC</sequence>
<dbReference type="RefSeq" id="WP_128228589.1">
    <property type="nucleotide sequence ID" value="NZ_SACR01000003.1"/>
</dbReference>
<protein>
    <recommendedName>
        <fullName evidence="3">Phage tail protein</fullName>
    </recommendedName>
</protein>
<reference evidence="1 2" key="1">
    <citation type="submission" date="2019-01" db="EMBL/GenBank/DDBJ databases">
        <authorList>
            <person name="Chen W.-M."/>
        </authorList>
    </citation>
    <scope>NUCLEOTIDE SEQUENCE [LARGE SCALE GENOMIC DNA]</scope>
    <source>
        <strain evidence="1 2">KYPY4</strain>
    </source>
</reference>
<dbReference type="EMBL" id="SACR01000003">
    <property type="protein sequence ID" value="RVU46223.1"/>
    <property type="molecule type" value="Genomic_DNA"/>
</dbReference>
<gene>
    <name evidence="1" type="ORF">EOE66_10220</name>
</gene>
<dbReference type="InterPro" id="IPR006521">
    <property type="entry name" value="Tail_protein_I"/>
</dbReference>
<keyword evidence="2" id="KW-1185">Reference proteome</keyword>
<evidence type="ECO:0000313" key="1">
    <source>
        <dbReference type="EMBL" id="RVU46223.1"/>
    </source>
</evidence>